<reference evidence="2 3" key="1">
    <citation type="submission" date="2024-03" db="EMBL/GenBank/DDBJ databases">
        <title>YIM 134122 draft genome.</title>
        <authorList>
            <person name="Zuo S."/>
            <person name="Xiong L."/>
        </authorList>
    </citation>
    <scope>NUCLEOTIDE SEQUENCE [LARGE SCALE GENOMIC DNA]</scope>
    <source>
        <strain evidence="2 3">YIM 134122</strain>
    </source>
</reference>
<dbReference type="RefSeq" id="WP_342114408.1">
    <property type="nucleotide sequence ID" value="NZ_JBCAUN010000002.1"/>
</dbReference>
<feature type="transmembrane region" description="Helical" evidence="1">
    <location>
        <begin position="56"/>
        <end position="75"/>
    </location>
</feature>
<keyword evidence="3" id="KW-1185">Reference proteome</keyword>
<keyword evidence="1" id="KW-0812">Transmembrane</keyword>
<protein>
    <submittedName>
        <fullName evidence="2">Uncharacterized protein</fullName>
    </submittedName>
</protein>
<accession>A0ABU9W5N7</accession>
<proteinExistence type="predicted"/>
<evidence type="ECO:0000313" key="2">
    <source>
        <dbReference type="EMBL" id="MEN1947301.1"/>
    </source>
</evidence>
<dbReference type="Proteomes" id="UP001425155">
    <property type="component" value="Unassembled WGS sequence"/>
</dbReference>
<keyword evidence="1" id="KW-1133">Transmembrane helix</keyword>
<gene>
    <name evidence="2" type="ORF">WJX64_12155</name>
</gene>
<comment type="caution">
    <text evidence="2">The sequence shown here is derived from an EMBL/GenBank/DDBJ whole genome shotgun (WGS) entry which is preliminary data.</text>
</comment>
<evidence type="ECO:0000256" key="1">
    <source>
        <dbReference type="SAM" id="Phobius"/>
    </source>
</evidence>
<organism evidence="2 3">
    <name type="scientific">Leifsonia stereocauli</name>
    <dbReference type="NCBI Taxonomy" id="3134136"/>
    <lineage>
        <taxon>Bacteria</taxon>
        <taxon>Bacillati</taxon>
        <taxon>Actinomycetota</taxon>
        <taxon>Actinomycetes</taxon>
        <taxon>Micrococcales</taxon>
        <taxon>Microbacteriaceae</taxon>
        <taxon>Leifsonia</taxon>
    </lineage>
</organism>
<dbReference type="EMBL" id="JBCLVG010000002">
    <property type="protein sequence ID" value="MEN1947301.1"/>
    <property type="molecule type" value="Genomic_DNA"/>
</dbReference>
<sequence length="111" mass="11611">MVTFSILLLIGLLGAVLALIDGVQRARGRGTAVLAIIEIVVAALFLLSLFIPGIPFGSLVLAVVTLVVLIVQLVLRGGRKRAGIGLTVAAIVLLVVWIVLVQNWLVIPGVN</sequence>
<keyword evidence="1" id="KW-0472">Membrane</keyword>
<feature type="transmembrane region" description="Helical" evidence="1">
    <location>
        <begin position="82"/>
        <end position="105"/>
    </location>
</feature>
<feature type="transmembrane region" description="Helical" evidence="1">
    <location>
        <begin position="30"/>
        <end position="50"/>
    </location>
</feature>
<evidence type="ECO:0000313" key="3">
    <source>
        <dbReference type="Proteomes" id="UP001425155"/>
    </source>
</evidence>
<name>A0ABU9W5N7_9MICO</name>
<feature type="transmembrane region" description="Helical" evidence="1">
    <location>
        <begin position="6"/>
        <end position="23"/>
    </location>
</feature>